<dbReference type="RefSeq" id="WP_209288413.1">
    <property type="nucleotide sequence ID" value="NZ_JACVEW010000023.1"/>
</dbReference>
<protein>
    <submittedName>
        <fullName evidence="1">SapC family protein</fullName>
    </submittedName>
</protein>
<accession>A0ABS3ZDE6</accession>
<keyword evidence="2" id="KW-1185">Reference proteome</keyword>
<name>A0ABS3ZDE6_9GAMM</name>
<organism evidence="1 2">
    <name type="scientific">Marinobacterium alkalitolerans</name>
    <dbReference type="NCBI Taxonomy" id="1542925"/>
    <lineage>
        <taxon>Bacteria</taxon>
        <taxon>Pseudomonadati</taxon>
        <taxon>Pseudomonadota</taxon>
        <taxon>Gammaproteobacteria</taxon>
        <taxon>Oceanospirillales</taxon>
        <taxon>Oceanospirillaceae</taxon>
        <taxon>Marinobacterium</taxon>
    </lineage>
</organism>
<evidence type="ECO:0000313" key="1">
    <source>
        <dbReference type="EMBL" id="MBP0049729.1"/>
    </source>
</evidence>
<evidence type="ECO:0000313" key="2">
    <source>
        <dbReference type="Proteomes" id="UP000810171"/>
    </source>
</evidence>
<gene>
    <name evidence="1" type="ORF">H9C73_13410</name>
</gene>
<dbReference type="Proteomes" id="UP000810171">
    <property type="component" value="Unassembled WGS sequence"/>
</dbReference>
<dbReference type="EMBL" id="JACVEW010000023">
    <property type="protein sequence ID" value="MBP0049729.1"/>
    <property type="molecule type" value="Genomic_DNA"/>
</dbReference>
<sequence>MPKYQPITKTSFAHLKWQPCKDFRFAAKDNLVPLVAQELPTACINRPIAFIKLGDNFVPAAIQSLQPGLNLHVGTDGQWLIPYIPALYRGYPFLLLQTKEEQQVLCVDTDSGLISEQGEHRFFEDDGQPTAAVNEVVEFLKQVQHNRELTKRLCTALDAEGLIVPWSIKVKDASGQEHPVQGLFRVDEARFNALDGEAAARLHQSGALPVVYCQLISMQHMQVLARLAESRTQQANTEAPAEVDIEAMFGGGDDTLKFDF</sequence>
<comment type="caution">
    <text evidence="1">The sequence shown here is derived from an EMBL/GenBank/DDBJ whole genome shotgun (WGS) entry which is preliminary data.</text>
</comment>
<reference evidence="1 2" key="1">
    <citation type="submission" date="2020-09" db="EMBL/GenBank/DDBJ databases">
        <authorList>
            <person name="Tanuku N.R.S."/>
        </authorList>
    </citation>
    <scope>NUCLEOTIDE SEQUENCE [LARGE SCALE GENOMIC DNA]</scope>
    <source>
        <strain evidence="1 2">AK62</strain>
    </source>
</reference>
<dbReference type="Pfam" id="PF07277">
    <property type="entry name" value="SapC"/>
    <property type="match status" value="1"/>
</dbReference>
<proteinExistence type="predicted"/>
<dbReference type="InterPro" id="IPR010836">
    <property type="entry name" value="SapC"/>
</dbReference>